<evidence type="ECO:0000313" key="4">
    <source>
        <dbReference type="Proteomes" id="UP000504638"/>
    </source>
</evidence>
<dbReference type="CDD" id="cd16616">
    <property type="entry name" value="mRING-HC-C4C4_Asi1p-like"/>
    <property type="match status" value="1"/>
</dbReference>
<dbReference type="GO" id="GO:0006511">
    <property type="term" value="P:ubiquitin-dependent protein catabolic process"/>
    <property type="evidence" value="ECO:0007669"/>
    <property type="project" value="TreeGrafter"/>
</dbReference>
<reference evidence="5" key="3">
    <citation type="submission" date="2025-04" db="UniProtKB">
        <authorList>
            <consortium name="RefSeq"/>
        </authorList>
    </citation>
    <scope>IDENTIFICATION</scope>
    <source>
        <strain evidence="5">CBS 781.70</strain>
    </source>
</reference>
<evidence type="ECO:0000313" key="5">
    <source>
        <dbReference type="RefSeq" id="XP_033539076.1"/>
    </source>
</evidence>
<dbReference type="GO" id="GO:0061630">
    <property type="term" value="F:ubiquitin protein ligase activity"/>
    <property type="evidence" value="ECO:0007669"/>
    <property type="project" value="TreeGrafter"/>
</dbReference>
<dbReference type="RefSeq" id="XP_033539076.1">
    <property type="nucleotide sequence ID" value="XM_033678501.1"/>
</dbReference>
<dbReference type="AlphaFoldDB" id="A0A6G1GH64"/>
<feature type="compositionally biased region" description="Polar residues" evidence="1">
    <location>
        <begin position="773"/>
        <end position="788"/>
    </location>
</feature>
<dbReference type="InterPro" id="IPR013083">
    <property type="entry name" value="Znf_RING/FYVE/PHD"/>
</dbReference>
<dbReference type="Pfam" id="PF13920">
    <property type="entry name" value="zf-C3HC4_3"/>
    <property type="match status" value="1"/>
</dbReference>
<feature type="transmembrane region" description="Helical" evidence="2">
    <location>
        <begin position="414"/>
        <end position="441"/>
    </location>
</feature>
<dbReference type="Gene3D" id="3.30.40.10">
    <property type="entry name" value="Zinc/RING finger domain, C3HC4 (zinc finger)"/>
    <property type="match status" value="1"/>
</dbReference>
<feature type="transmembrane region" description="Helical" evidence="2">
    <location>
        <begin position="163"/>
        <end position="184"/>
    </location>
</feature>
<dbReference type="PANTHER" id="PTHR22696:SF1">
    <property type="entry name" value="E3 UBIQUITIN-PROTEIN LIGASE RNF26"/>
    <property type="match status" value="1"/>
</dbReference>
<feature type="region of interest" description="Disordered" evidence="1">
    <location>
        <begin position="758"/>
        <end position="790"/>
    </location>
</feature>
<organism evidence="3">
    <name type="scientific">Eremomyces bilateralis CBS 781.70</name>
    <dbReference type="NCBI Taxonomy" id="1392243"/>
    <lineage>
        <taxon>Eukaryota</taxon>
        <taxon>Fungi</taxon>
        <taxon>Dikarya</taxon>
        <taxon>Ascomycota</taxon>
        <taxon>Pezizomycotina</taxon>
        <taxon>Dothideomycetes</taxon>
        <taxon>Dothideomycetes incertae sedis</taxon>
        <taxon>Eremomycetales</taxon>
        <taxon>Eremomycetaceae</taxon>
        <taxon>Eremomyces</taxon>
    </lineage>
</organism>
<accession>A0A6G1GH64</accession>
<keyword evidence="2" id="KW-0812">Transmembrane</keyword>
<dbReference type="EMBL" id="ML975149">
    <property type="protein sequence ID" value="KAF1817445.1"/>
    <property type="molecule type" value="Genomic_DNA"/>
</dbReference>
<evidence type="ECO:0000256" key="2">
    <source>
        <dbReference type="SAM" id="Phobius"/>
    </source>
</evidence>
<proteinExistence type="predicted"/>
<feature type="transmembrane region" description="Helical" evidence="2">
    <location>
        <begin position="245"/>
        <end position="268"/>
    </location>
</feature>
<keyword evidence="2" id="KW-1133">Transmembrane helix</keyword>
<dbReference type="GO" id="GO:0016874">
    <property type="term" value="F:ligase activity"/>
    <property type="evidence" value="ECO:0007669"/>
    <property type="project" value="UniProtKB-KW"/>
</dbReference>
<sequence>MELDTSTDRFTNAMNATSYFAPSGMDLLMAIPRLARRAGALAFYYVPEHLDGFVGKIRDGGSVIADPTTSNTINATITNGSKTFIQSATGGLAPAISAAAGGGTAESAGGIFSLQNFRNLGGLFSYVTSKWALTTFIVGLILNRTQFYASSRVPLRLNWIMRLSLYLMPILVMIHRIHILFQAIRCQTSPDWSELRYGNATKHIGTDYAGEGGILYSISSTTLFWEDDAASCRGVNMGGFEDKNLIQLSGSLAMLWPLFLSFGLNAFVENLACALQGRQPMAETGMTTFEHSLAFAEAESAVLRPFELLSKLAPTELHPDSSVSTKLTRALAMQILNVAPEVLAVSLISSLNHLSSHILAVLGIRNRFRLLNTGIWGMAYMSTFVWSFFSMTMSEELSVNLGLLRFPTVCIIGFVPHLVILWGISVCATIYAMALLITALAPPLGRERPQTLKERFKFAYQNLQANVYLSTGTPIVLRWQDDFYTTLLKTGFTLLTCASEAVYLNEGSTVNVHRATWLEEKRLDELAASKGLHQRAMESVPAGLRSDMIAQGLSSIDDQTAEDAARFASSSGYARERKAKGGQAYPDIAQAPIRDRGVGVFQRHGRWLLSLRFLKSIFWLCAGLHARALISVMNTLGISYVPLWLRRVAGTRSRGRKPMEKSRNATAQVLKFWVLTEDGELRTPTDRNVDVEAEMRRRTLNGEGAMSGAENEGLLDHDLYNWWTRGGWWGDIDASGDYQTPEQEDDLTSVVSTITDLSSVDDLVDEDEDGRRTPTQLSPFPSRQSTPINDDLLDRTRLASLLNPQSSEEQHEAHLLSRRLLRDSPMTRSQYRRELDRERSRVLLSRRGAALGSRGGPSPTAISPEEEEKILERFILERRDAAAQQHLPGENGAWESGAEGMGAAGPQCVVCQFSPRTTLLWPCGCLSLCDDCRVGLATRNFNTCVCCRTDVVAYSRLYVP</sequence>
<keyword evidence="3" id="KW-0436">Ligase</keyword>
<dbReference type="Proteomes" id="UP000504638">
    <property type="component" value="Unplaced"/>
</dbReference>
<reference evidence="3 5" key="1">
    <citation type="submission" date="2020-01" db="EMBL/GenBank/DDBJ databases">
        <authorList>
            <consortium name="DOE Joint Genome Institute"/>
            <person name="Haridas S."/>
            <person name="Albert R."/>
            <person name="Binder M."/>
            <person name="Bloem J."/>
            <person name="Labutti K."/>
            <person name="Salamov A."/>
            <person name="Andreopoulos B."/>
            <person name="Baker S.E."/>
            <person name="Barry K."/>
            <person name="Bills G."/>
            <person name="Bluhm B.H."/>
            <person name="Cannon C."/>
            <person name="Castanera R."/>
            <person name="Culley D.E."/>
            <person name="Daum C."/>
            <person name="Ezra D."/>
            <person name="Gonzalez J.B."/>
            <person name="Henrissat B."/>
            <person name="Kuo A."/>
            <person name="Liang C."/>
            <person name="Lipzen A."/>
            <person name="Lutzoni F."/>
            <person name="Magnuson J."/>
            <person name="Mondo S."/>
            <person name="Nolan M."/>
            <person name="Ohm R."/>
            <person name="Pangilinan J."/>
            <person name="Park H.-J."/>
            <person name="Ramirez L."/>
            <person name="Alfaro M."/>
            <person name="Sun H."/>
            <person name="Tritt A."/>
            <person name="Yoshinaga Y."/>
            <person name="Zwiers L.-H."/>
            <person name="Turgeon B.G."/>
            <person name="Goodwin S.B."/>
            <person name="Spatafora J.W."/>
            <person name="Crous P.W."/>
            <person name="Grigoriev I.V."/>
        </authorList>
    </citation>
    <scope>NUCLEOTIDE SEQUENCE</scope>
    <source>
        <strain evidence="3 5">CBS 781.70</strain>
    </source>
</reference>
<name>A0A6G1GH64_9PEZI</name>
<dbReference type="GO" id="GO:0016567">
    <property type="term" value="P:protein ubiquitination"/>
    <property type="evidence" value="ECO:0007669"/>
    <property type="project" value="TreeGrafter"/>
</dbReference>
<evidence type="ECO:0000313" key="3">
    <source>
        <dbReference type="EMBL" id="KAF1817445.1"/>
    </source>
</evidence>
<dbReference type="GeneID" id="54419071"/>
<dbReference type="PANTHER" id="PTHR22696">
    <property type="entry name" value="E3 UBIQUITIN-PROTEIN LIGASE RNF26"/>
    <property type="match status" value="1"/>
</dbReference>
<protein>
    <submittedName>
        <fullName evidence="3 5">Ubiquitin-protein ligase-like protein</fullName>
    </submittedName>
</protein>
<evidence type="ECO:0000256" key="1">
    <source>
        <dbReference type="SAM" id="MobiDB-lite"/>
    </source>
</evidence>
<feature type="transmembrane region" description="Helical" evidence="2">
    <location>
        <begin position="375"/>
        <end position="394"/>
    </location>
</feature>
<dbReference type="OrthoDB" id="66726at2759"/>
<keyword evidence="4" id="KW-1185">Reference proteome</keyword>
<reference evidence="5" key="2">
    <citation type="submission" date="2020-04" db="EMBL/GenBank/DDBJ databases">
        <authorList>
            <consortium name="NCBI Genome Project"/>
        </authorList>
    </citation>
    <scope>NUCLEOTIDE SEQUENCE</scope>
    <source>
        <strain evidence="5">CBS 781.70</strain>
    </source>
</reference>
<keyword evidence="2" id="KW-0472">Membrane</keyword>
<feature type="transmembrane region" description="Helical" evidence="2">
    <location>
        <begin position="123"/>
        <end position="142"/>
    </location>
</feature>
<gene>
    <name evidence="3 5" type="ORF">P152DRAFT_454034</name>
</gene>